<protein>
    <submittedName>
        <fullName evidence="2">Uncharacterized protein</fullName>
    </submittedName>
</protein>
<keyword evidence="1" id="KW-0472">Membrane</keyword>
<sequence>MDLAIDIFDNQSANAGFGALLFGAMATTAVIAGFKKKLLRKKKTFVLVFFFVLLVTVNSRGLLGEGAGALRAAMNHLGQAAAEEGAGAKVNTNAPRTAVTPVSAGGAAIGLCGITYYLVVLYAAKWKPADWKEMAGGTVVAICYGTSLGFMGVIVSATTLTGNNIGLWIFGG</sequence>
<evidence type="ECO:0000313" key="3">
    <source>
        <dbReference type="Proteomes" id="UP000632849"/>
    </source>
</evidence>
<keyword evidence="1" id="KW-1133">Transmembrane helix</keyword>
<proteinExistence type="predicted"/>
<feature type="transmembrane region" description="Helical" evidence="1">
    <location>
        <begin position="12"/>
        <end position="32"/>
    </location>
</feature>
<reference evidence="2" key="2">
    <citation type="submission" date="2020-09" db="EMBL/GenBank/DDBJ databases">
        <authorList>
            <person name="Sun Q."/>
            <person name="Ohkuma M."/>
        </authorList>
    </citation>
    <scope>NUCLEOTIDE SEQUENCE</scope>
    <source>
        <strain evidence="2">JCM 4122</strain>
    </source>
</reference>
<evidence type="ECO:0000256" key="1">
    <source>
        <dbReference type="SAM" id="Phobius"/>
    </source>
</evidence>
<dbReference type="EMBL" id="BNBE01000003">
    <property type="protein sequence ID" value="GHG22881.1"/>
    <property type="molecule type" value="Genomic_DNA"/>
</dbReference>
<keyword evidence="3" id="KW-1185">Reference proteome</keyword>
<organism evidence="2 3">
    <name type="scientific">Streptomyces filamentosus</name>
    <name type="common">Streptomyces roseosporus</name>
    <dbReference type="NCBI Taxonomy" id="67294"/>
    <lineage>
        <taxon>Bacteria</taxon>
        <taxon>Bacillati</taxon>
        <taxon>Actinomycetota</taxon>
        <taxon>Actinomycetes</taxon>
        <taxon>Kitasatosporales</taxon>
        <taxon>Streptomycetaceae</taxon>
        <taxon>Streptomyces</taxon>
    </lineage>
</organism>
<comment type="caution">
    <text evidence="2">The sequence shown here is derived from an EMBL/GenBank/DDBJ whole genome shotgun (WGS) entry which is preliminary data.</text>
</comment>
<gene>
    <name evidence="2" type="ORF">GCM10017667_68630</name>
</gene>
<reference evidence="2" key="1">
    <citation type="journal article" date="2014" name="Int. J. Syst. Evol. Microbiol.">
        <title>Complete genome sequence of Corynebacterium casei LMG S-19264T (=DSM 44701T), isolated from a smear-ripened cheese.</title>
        <authorList>
            <consortium name="US DOE Joint Genome Institute (JGI-PGF)"/>
            <person name="Walter F."/>
            <person name="Albersmeier A."/>
            <person name="Kalinowski J."/>
            <person name="Ruckert C."/>
        </authorList>
    </citation>
    <scope>NUCLEOTIDE SEQUENCE</scope>
    <source>
        <strain evidence="2">JCM 4122</strain>
    </source>
</reference>
<dbReference type="AlphaFoldDB" id="A0A919BW98"/>
<keyword evidence="1" id="KW-0812">Transmembrane</keyword>
<dbReference type="RefSeq" id="WP_190044207.1">
    <property type="nucleotide sequence ID" value="NZ_BNBE01000003.1"/>
</dbReference>
<dbReference type="Proteomes" id="UP000632849">
    <property type="component" value="Unassembled WGS sequence"/>
</dbReference>
<feature type="transmembrane region" description="Helical" evidence="1">
    <location>
        <begin position="44"/>
        <end position="63"/>
    </location>
</feature>
<feature type="transmembrane region" description="Helical" evidence="1">
    <location>
        <begin position="136"/>
        <end position="157"/>
    </location>
</feature>
<feature type="transmembrane region" description="Helical" evidence="1">
    <location>
        <begin position="102"/>
        <end position="124"/>
    </location>
</feature>
<evidence type="ECO:0000313" key="2">
    <source>
        <dbReference type="EMBL" id="GHG22881.1"/>
    </source>
</evidence>
<accession>A0A919BW98</accession>
<name>A0A919BW98_STRFL</name>